<dbReference type="EMBL" id="REGN01012466">
    <property type="protein sequence ID" value="RMZ95333.1"/>
    <property type="molecule type" value="Genomic_DNA"/>
</dbReference>
<reference evidence="1 2" key="1">
    <citation type="journal article" date="2018" name="Sci. Rep.">
        <title>Genomic signatures of local adaptation to the degree of environmental predictability in rotifers.</title>
        <authorList>
            <person name="Franch-Gras L."/>
            <person name="Hahn C."/>
            <person name="Garcia-Roger E.M."/>
            <person name="Carmona M.J."/>
            <person name="Serra M."/>
            <person name="Gomez A."/>
        </authorList>
    </citation>
    <scope>NUCLEOTIDE SEQUENCE [LARGE SCALE GENOMIC DNA]</scope>
    <source>
        <strain evidence="1">HYR1</strain>
    </source>
</reference>
<name>A0A3M7P8L1_BRAPC</name>
<protein>
    <submittedName>
        <fullName evidence="1">Uncharacterized protein</fullName>
    </submittedName>
</protein>
<proteinExistence type="predicted"/>
<dbReference type="Proteomes" id="UP000276133">
    <property type="component" value="Unassembled WGS sequence"/>
</dbReference>
<accession>A0A3M7P8L1</accession>
<keyword evidence="2" id="KW-1185">Reference proteome</keyword>
<comment type="caution">
    <text evidence="1">The sequence shown here is derived from an EMBL/GenBank/DDBJ whole genome shotgun (WGS) entry which is preliminary data.</text>
</comment>
<gene>
    <name evidence="1" type="ORF">BpHYR1_012925</name>
</gene>
<sequence>MVLLIPKIKLFFKYFTQWILNFYLKITLRCAFDEKSLFPKYILDYEARMRQEHKNIINRVNKENEIVRFGIGKRNGSSLSMTNS</sequence>
<evidence type="ECO:0000313" key="2">
    <source>
        <dbReference type="Proteomes" id="UP000276133"/>
    </source>
</evidence>
<organism evidence="1 2">
    <name type="scientific">Brachionus plicatilis</name>
    <name type="common">Marine rotifer</name>
    <name type="synonym">Brachionus muelleri</name>
    <dbReference type="NCBI Taxonomy" id="10195"/>
    <lineage>
        <taxon>Eukaryota</taxon>
        <taxon>Metazoa</taxon>
        <taxon>Spiralia</taxon>
        <taxon>Gnathifera</taxon>
        <taxon>Rotifera</taxon>
        <taxon>Eurotatoria</taxon>
        <taxon>Monogononta</taxon>
        <taxon>Pseudotrocha</taxon>
        <taxon>Ploima</taxon>
        <taxon>Brachionidae</taxon>
        <taxon>Brachionus</taxon>
    </lineage>
</organism>
<evidence type="ECO:0000313" key="1">
    <source>
        <dbReference type="EMBL" id="RMZ95333.1"/>
    </source>
</evidence>
<dbReference type="AlphaFoldDB" id="A0A3M7P8L1"/>